<accession>A0A840VXK3</accession>
<protein>
    <submittedName>
        <fullName evidence="1">Uncharacterized protein</fullName>
    </submittedName>
</protein>
<sequence length="162" mass="17502">MDAILEAEWGAFLAQQGLADEPEVAELVVEEPDRHDWRIVDAALDRLVCSECGGPLSRGPVGCGACDLANGFRYAAVETDRPGARPGNEHAVRVSVSVVRRPQGISEREVLARRLFLPELLSGDLPSTGQAQATKDRVNRMSVTEIEALFSLMLRNPGVGIP</sequence>
<comment type="caution">
    <text evidence="1">The sequence shown here is derived from an EMBL/GenBank/DDBJ whole genome shotgun (WGS) entry which is preliminary data.</text>
</comment>
<dbReference type="Proteomes" id="UP000579647">
    <property type="component" value="Unassembled WGS sequence"/>
</dbReference>
<dbReference type="RefSeq" id="WP_184360920.1">
    <property type="nucleotide sequence ID" value="NZ_BAAAKM010000039.1"/>
</dbReference>
<dbReference type="EMBL" id="JACHDO010000001">
    <property type="protein sequence ID" value="MBB5489160.1"/>
    <property type="molecule type" value="Genomic_DNA"/>
</dbReference>
<reference evidence="1 2" key="1">
    <citation type="submission" date="2020-08" db="EMBL/GenBank/DDBJ databases">
        <title>Sequencing the genomes of 1000 actinobacteria strains.</title>
        <authorList>
            <person name="Klenk H.-P."/>
        </authorList>
    </citation>
    <scope>NUCLEOTIDE SEQUENCE [LARGE SCALE GENOMIC DNA]</scope>
    <source>
        <strain evidence="1 2">DSM 44598</strain>
    </source>
</reference>
<gene>
    <name evidence="1" type="ORF">HNR07_000297</name>
</gene>
<evidence type="ECO:0000313" key="1">
    <source>
        <dbReference type="EMBL" id="MBB5489160.1"/>
    </source>
</evidence>
<name>A0A840VXK3_9ACTN</name>
<keyword evidence="2" id="KW-1185">Reference proteome</keyword>
<organism evidence="1 2">
    <name type="scientific">Nocardiopsis metallicus</name>
    <dbReference type="NCBI Taxonomy" id="179819"/>
    <lineage>
        <taxon>Bacteria</taxon>
        <taxon>Bacillati</taxon>
        <taxon>Actinomycetota</taxon>
        <taxon>Actinomycetes</taxon>
        <taxon>Streptosporangiales</taxon>
        <taxon>Nocardiopsidaceae</taxon>
        <taxon>Nocardiopsis</taxon>
    </lineage>
</organism>
<evidence type="ECO:0000313" key="2">
    <source>
        <dbReference type="Proteomes" id="UP000579647"/>
    </source>
</evidence>
<dbReference type="AlphaFoldDB" id="A0A840VXK3"/>
<proteinExistence type="predicted"/>